<evidence type="ECO:0000256" key="1">
    <source>
        <dbReference type="SAM" id="MobiDB-lite"/>
    </source>
</evidence>
<feature type="non-terminal residue" evidence="2">
    <location>
        <position position="1"/>
    </location>
</feature>
<gene>
    <name evidence="2" type="ORF">GIB67_014209</name>
</gene>
<comment type="caution">
    <text evidence="2">The sequence shown here is derived from an EMBL/GenBank/DDBJ whole genome shotgun (WGS) entry which is preliminary data.</text>
</comment>
<organism evidence="2 3">
    <name type="scientific">Kingdonia uniflora</name>
    <dbReference type="NCBI Taxonomy" id="39325"/>
    <lineage>
        <taxon>Eukaryota</taxon>
        <taxon>Viridiplantae</taxon>
        <taxon>Streptophyta</taxon>
        <taxon>Embryophyta</taxon>
        <taxon>Tracheophyta</taxon>
        <taxon>Spermatophyta</taxon>
        <taxon>Magnoliopsida</taxon>
        <taxon>Ranunculales</taxon>
        <taxon>Circaeasteraceae</taxon>
        <taxon>Kingdonia</taxon>
    </lineage>
</organism>
<keyword evidence="3" id="KW-1185">Reference proteome</keyword>
<feature type="region of interest" description="Disordered" evidence="1">
    <location>
        <begin position="25"/>
        <end position="78"/>
    </location>
</feature>
<dbReference type="AlphaFoldDB" id="A0A7J7M220"/>
<feature type="compositionally biased region" description="Polar residues" evidence="1">
    <location>
        <begin position="52"/>
        <end position="72"/>
    </location>
</feature>
<feature type="compositionally biased region" description="Polar residues" evidence="1">
    <location>
        <begin position="25"/>
        <end position="44"/>
    </location>
</feature>
<evidence type="ECO:0000313" key="2">
    <source>
        <dbReference type="EMBL" id="KAF6148838.1"/>
    </source>
</evidence>
<evidence type="ECO:0000313" key="3">
    <source>
        <dbReference type="Proteomes" id="UP000541444"/>
    </source>
</evidence>
<accession>A0A7J7M220</accession>
<sequence length="78" mass="8648">SLQTDSRSPLHSLLKYIEALSIPKQGSSEIPQGRTFDTGQNFENGSVHCSRHPSTISTYGRSMIRQTANSPDRTSRIN</sequence>
<dbReference type="EMBL" id="JACGCM010001825">
    <property type="protein sequence ID" value="KAF6148838.1"/>
    <property type="molecule type" value="Genomic_DNA"/>
</dbReference>
<name>A0A7J7M220_9MAGN</name>
<dbReference type="Proteomes" id="UP000541444">
    <property type="component" value="Unassembled WGS sequence"/>
</dbReference>
<protein>
    <submittedName>
        <fullName evidence="2">Uncharacterized protein</fullName>
    </submittedName>
</protein>
<reference evidence="2 3" key="1">
    <citation type="journal article" date="2020" name="IScience">
        <title>Genome Sequencing of the Endangered Kingdonia uniflora (Circaeasteraceae, Ranunculales) Reveals Potential Mechanisms of Evolutionary Specialization.</title>
        <authorList>
            <person name="Sun Y."/>
            <person name="Deng T."/>
            <person name="Zhang A."/>
            <person name="Moore M.J."/>
            <person name="Landis J.B."/>
            <person name="Lin N."/>
            <person name="Zhang H."/>
            <person name="Zhang X."/>
            <person name="Huang J."/>
            <person name="Zhang X."/>
            <person name="Sun H."/>
            <person name="Wang H."/>
        </authorList>
    </citation>
    <scope>NUCLEOTIDE SEQUENCE [LARGE SCALE GENOMIC DNA]</scope>
    <source>
        <strain evidence="2">TB1705</strain>
        <tissue evidence="2">Leaf</tissue>
    </source>
</reference>
<proteinExistence type="predicted"/>